<sequence>MTPIGSSLGLWENFVESIAQVLSQALTDRETEQLLSSFTTLQQRLRQLSVDNLRRLETESRRKSATCKHHGTCRINTGRAFVRSFVITYCLKYALGFFPALITGKAFSKPRILLRIGGRDTISFSLFMSVFISSYKGFLCAFRVLCGNNDTMNAFMAGTLAGLSILLDKNKSRRIMIALYLSTRTTHFISRWIWRTYVSRWSDKLGYSNPNALEQSGHDAGRYRQSVHPNQNHVEMLVSSPEISDSSIVLVDKKMQGNLRVSTHRDPQWTESALGQVPGKLVHSPNSDHGEDVNHTTRALADRDGYVNVSPPSDDLTIASRYRGFALVPRGPSKHHNTKSKFTTKVSPEDLILSDVDDHHHTHHPLRKWIRQASAILVMMFSSSQILNAYVTEPDTLANSYFSFLLTHGGIRSLQPTRAREYMAVFGETVRQCGRMQTTKFLSDPTGSSFADAIPAGVSSAKLEIFKEFITQKPHEFIMCAFQHPTYESCWQSVIWSIKGEWFRAMSLYAPLTLIMTLIFRGRNVLKHPTRAMFYFVVSVLRSSLFLTCYVTAAWTTPCWFRQMAGYDRPWMYYVNGMIAGSMVLIEVPGRRLELALYCLPRALESLYNSLVKRGYARHLPHGEALYFCLSTGVLMTLYQSDPGSIHEGYRKVMFRFFGVN</sequence>
<proteinExistence type="predicted"/>
<keyword evidence="1" id="KW-0812">Transmembrane</keyword>
<dbReference type="PANTHER" id="PTHR12459">
    <property type="entry name" value="TRANSMEMBRANE PROTEIN 135-RELATED"/>
    <property type="match status" value="1"/>
</dbReference>
<organism evidence="2 3">
    <name type="scientific">Batrachochytrium salamandrivorans</name>
    <dbReference type="NCBI Taxonomy" id="1357716"/>
    <lineage>
        <taxon>Eukaryota</taxon>
        <taxon>Fungi</taxon>
        <taxon>Fungi incertae sedis</taxon>
        <taxon>Chytridiomycota</taxon>
        <taxon>Chytridiomycota incertae sedis</taxon>
        <taxon>Chytridiomycetes</taxon>
        <taxon>Rhizophydiales</taxon>
        <taxon>Rhizophydiales incertae sedis</taxon>
        <taxon>Batrachochytrium</taxon>
    </lineage>
</organism>
<protein>
    <recommendedName>
        <fullName evidence="4">Transmembrane protein 135 N-terminal domain-containing protein</fullName>
    </recommendedName>
</protein>
<evidence type="ECO:0000256" key="1">
    <source>
        <dbReference type="SAM" id="Phobius"/>
    </source>
</evidence>
<feature type="transmembrane region" description="Helical" evidence="1">
    <location>
        <begin position="571"/>
        <end position="588"/>
    </location>
</feature>
<accession>A0ABQ8FH43</accession>
<feature type="transmembrane region" description="Helical" evidence="1">
    <location>
        <begin position="532"/>
        <end position="556"/>
    </location>
</feature>
<feature type="transmembrane region" description="Helical" evidence="1">
    <location>
        <begin position="502"/>
        <end position="520"/>
    </location>
</feature>
<reference evidence="2 3" key="1">
    <citation type="submission" date="2021-02" db="EMBL/GenBank/DDBJ databases">
        <title>Variation within the Batrachochytrium salamandrivorans European outbreak.</title>
        <authorList>
            <person name="Kelly M."/>
            <person name="Pasmans F."/>
            <person name="Shea T.P."/>
            <person name="Munoz J.F."/>
            <person name="Carranza S."/>
            <person name="Cuomo C.A."/>
            <person name="Martel A."/>
        </authorList>
    </citation>
    <scope>NUCLEOTIDE SEQUENCE [LARGE SCALE GENOMIC DNA]</scope>
    <source>
        <strain evidence="2 3">AMFP18/2</strain>
    </source>
</reference>
<keyword evidence="1" id="KW-1133">Transmembrane helix</keyword>
<evidence type="ECO:0000313" key="3">
    <source>
        <dbReference type="Proteomes" id="UP001648503"/>
    </source>
</evidence>
<dbReference type="InterPro" id="IPR026749">
    <property type="entry name" value="Tmem135"/>
</dbReference>
<comment type="caution">
    <text evidence="2">The sequence shown here is derived from an EMBL/GenBank/DDBJ whole genome shotgun (WGS) entry which is preliminary data.</text>
</comment>
<name>A0ABQ8FH43_9FUNG</name>
<dbReference type="PANTHER" id="PTHR12459:SF15">
    <property type="entry name" value="TRANSMEMBRANE PROTEIN 135"/>
    <property type="match status" value="1"/>
</dbReference>
<dbReference type="EMBL" id="JAFCIX010000204">
    <property type="protein sequence ID" value="KAH6596665.1"/>
    <property type="molecule type" value="Genomic_DNA"/>
</dbReference>
<gene>
    <name evidence="2" type="ORF">BASA50_004996</name>
</gene>
<evidence type="ECO:0008006" key="4">
    <source>
        <dbReference type="Google" id="ProtNLM"/>
    </source>
</evidence>
<keyword evidence="1" id="KW-0472">Membrane</keyword>
<dbReference type="Proteomes" id="UP001648503">
    <property type="component" value="Unassembled WGS sequence"/>
</dbReference>
<evidence type="ECO:0000313" key="2">
    <source>
        <dbReference type="EMBL" id="KAH6596665.1"/>
    </source>
</evidence>
<keyword evidence="3" id="KW-1185">Reference proteome</keyword>